<keyword evidence="3" id="KW-1185">Reference proteome</keyword>
<accession>A0ABQ1XI29</accession>
<dbReference type="EMBL" id="BMKU01000004">
    <property type="protein sequence ID" value="GGG94146.1"/>
    <property type="molecule type" value="Genomic_DNA"/>
</dbReference>
<sequence>MEDNEPIEATTQANDGTTLVIDGTGKTGRRVAERLAGPRNICPHRVPLRVFRLRLGWRIHVGRCAPRR</sequence>
<evidence type="ECO:0000313" key="2">
    <source>
        <dbReference type="EMBL" id="GGG94146.1"/>
    </source>
</evidence>
<proteinExistence type="predicted"/>
<organism evidence="2 3">
    <name type="scientific">Pseudarthrobacter polychromogenes</name>
    <dbReference type="NCBI Taxonomy" id="1676"/>
    <lineage>
        <taxon>Bacteria</taxon>
        <taxon>Bacillati</taxon>
        <taxon>Actinomycetota</taxon>
        <taxon>Actinomycetes</taxon>
        <taxon>Micrococcales</taxon>
        <taxon>Micrococcaceae</taxon>
        <taxon>Pseudarthrobacter</taxon>
    </lineage>
</organism>
<dbReference type="Proteomes" id="UP000596938">
    <property type="component" value="Unassembled WGS sequence"/>
</dbReference>
<comment type="caution">
    <text evidence="2">The sequence shown here is derived from an EMBL/GenBank/DDBJ whole genome shotgun (WGS) entry which is preliminary data.</text>
</comment>
<feature type="region of interest" description="Disordered" evidence="1">
    <location>
        <begin position="1"/>
        <end position="23"/>
    </location>
</feature>
<protein>
    <submittedName>
        <fullName evidence="2">Uncharacterized protein</fullName>
    </submittedName>
</protein>
<reference evidence="3" key="1">
    <citation type="journal article" date="2019" name="Int. J. Syst. Evol. Microbiol.">
        <title>The Global Catalogue of Microorganisms (GCM) 10K type strain sequencing project: providing services to taxonomists for standard genome sequencing and annotation.</title>
        <authorList>
            <consortium name="The Broad Institute Genomics Platform"/>
            <consortium name="The Broad Institute Genome Sequencing Center for Infectious Disease"/>
            <person name="Wu L."/>
            <person name="Ma J."/>
        </authorList>
    </citation>
    <scope>NUCLEOTIDE SEQUENCE [LARGE SCALE GENOMIC DNA]</scope>
    <source>
        <strain evidence="3">CGMCC 1.1927</strain>
    </source>
</reference>
<evidence type="ECO:0000256" key="1">
    <source>
        <dbReference type="SAM" id="MobiDB-lite"/>
    </source>
</evidence>
<name>A0ABQ1XI29_9MICC</name>
<gene>
    <name evidence="2" type="ORF">GCM10011577_16300</name>
</gene>
<evidence type="ECO:0000313" key="3">
    <source>
        <dbReference type="Proteomes" id="UP000596938"/>
    </source>
</evidence>